<keyword evidence="2" id="KW-1185">Reference proteome</keyword>
<organism evidence="1 2">
    <name type="scientific">Riccia sorocarpa</name>
    <dbReference type="NCBI Taxonomy" id="122646"/>
    <lineage>
        <taxon>Eukaryota</taxon>
        <taxon>Viridiplantae</taxon>
        <taxon>Streptophyta</taxon>
        <taxon>Embryophyta</taxon>
        <taxon>Marchantiophyta</taxon>
        <taxon>Marchantiopsida</taxon>
        <taxon>Marchantiidae</taxon>
        <taxon>Marchantiales</taxon>
        <taxon>Ricciaceae</taxon>
        <taxon>Riccia</taxon>
    </lineage>
</organism>
<protein>
    <submittedName>
        <fullName evidence="1">Uncharacterized protein</fullName>
    </submittedName>
</protein>
<dbReference type="Proteomes" id="UP001633002">
    <property type="component" value="Unassembled WGS sequence"/>
</dbReference>
<dbReference type="EMBL" id="JBJQOH010000003">
    <property type="protein sequence ID" value="KAL3694052.1"/>
    <property type="molecule type" value="Genomic_DNA"/>
</dbReference>
<accession>A0ABD3HR89</accession>
<dbReference type="AlphaFoldDB" id="A0ABD3HR89"/>
<evidence type="ECO:0000313" key="2">
    <source>
        <dbReference type="Proteomes" id="UP001633002"/>
    </source>
</evidence>
<reference evidence="1 2" key="1">
    <citation type="submission" date="2024-09" db="EMBL/GenBank/DDBJ databases">
        <title>Chromosome-scale assembly of Riccia sorocarpa.</title>
        <authorList>
            <person name="Paukszto L."/>
        </authorList>
    </citation>
    <scope>NUCLEOTIDE SEQUENCE [LARGE SCALE GENOMIC DNA]</scope>
    <source>
        <strain evidence="1">LP-2024</strain>
        <tissue evidence="1">Aerial parts of the thallus</tissue>
    </source>
</reference>
<sequence length="92" mass="10210">MSRAQIALRFLRNGFSRCTANAAVASGASRSGHQLLNVVRRISTEGLPIDSEHTAKWMTNYKIKSPMELIAEIPPVEICPGSWFSRAPLERL</sequence>
<evidence type="ECO:0000313" key="1">
    <source>
        <dbReference type="EMBL" id="KAL3694052.1"/>
    </source>
</evidence>
<proteinExistence type="predicted"/>
<name>A0ABD3HR89_9MARC</name>
<gene>
    <name evidence="1" type="ORF">R1sor_007703</name>
</gene>
<comment type="caution">
    <text evidence="1">The sequence shown here is derived from an EMBL/GenBank/DDBJ whole genome shotgun (WGS) entry which is preliminary data.</text>
</comment>